<organism evidence="1 2">
    <name type="scientific">Streptomyces hoynatensis</name>
    <dbReference type="NCBI Taxonomy" id="1141874"/>
    <lineage>
        <taxon>Bacteria</taxon>
        <taxon>Bacillati</taxon>
        <taxon>Actinomycetota</taxon>
        <taxon>Actinomycetes</taxon>
        <taxon>Kitasatosporales</taxon>
        <taxon>Streptomycetaceae</taxon>
        <taxon>Streptomyces</taxon>
    </lineage>
</organism>
<evidence type="ECO:0000313" key="2">
    <source>
        <dbReference type="Proteomes" id="UP000272474"/>
    </source>
</evidence>
<dbReference type="OrthoDB" id="9792663at2"/>
<protein>
    <submittedName>
        <fullName evidence="1">Uncharacterized protein</fullName>
    </submittedName>
</protein>
<accession>A0A3A9ZBZ3</accession>
<sequence length="145" mass="15122">MTAPRRAGRLDAHLRAYPDAPPEAGWAEFADVLVASAPLGAQAAERRLTFLFRRYPGCLVAASTLAEGGCLVGTRDGSRLWAAPEGPAAHADRAAGAALASLLHGWLVLGRSPAELDGARVRSAEGAVRLAASRETAPRETASRE</sequence>
<proteinExistence type="predicted"/>
<comment type="caution">
    <text evidence="1">The sequence shown here is derived from an EMBL/GenBank/DDBJ whole genome shotgun (WGS) entry which is preliminary data.</text>
</comment>
<evidence type="ECO:0000313" key="1">
    <source>
        <dbReference type="EMBL" id="RKN45629.1"/>
    </source>
</evidence>
<keyword evidence="2" id="KW-1185">Reference proteome</keyword>
<dbReference type="Proteomes" id="UP000272474">
    <property type="component" value="Unassembled WGS sequence"/>
</dbReference>
<gene>
    <name evidence="1" type="ORF">D7294_03925</name>
</gene>
<reference evidence="1 2" key="1">
    <citation type="journal article" date="2014" name="Int. J. Syst. Evol. Microbiol.">
        <title>Streptomyces hoynatensis sp. nov., isolated from deep marine sediment.</title>
        <authorList>
            <person name="Veyisoglu A."/>
            <person name="Sahin N."/>
        </authorList>
    </citation>
    <scope>NUCLEOTIDE SEQUENCE [LARGE SCALE GENOMIC DNA]</scope>
    <source>
        <strain evidence="1 2">KCTC 29097</strain>
    </source>
</reference>
<dbReference type="EMBL" id="RBAL01000002">
    <property type="protein sequence ID" value="RKN45629.1"/>
    <property type="molecule type" value="Genomic_DNA"/>
</dbReference>
<name>A0A3A9ZBZ3_9ACTN</name>
<dbReference type="AlphaFoldDB" id="A0A3A9ZBZ3"/>
<dbReference type="RefSeq" id="WP_120675523.1">
    <property type="nucleotide sequence ID" value="NZ_RBAL01000002.1"/>
</dbReference>